<dbReference type="PANTHER" id="PTHR43180">
    <property type="entry name" value="3-OXOACYL-(ACYL-CARRIER-PROTEIN) REDUCTASE (AFU_ORTHOLOGUE AFUA_6G11210)"/>
    <property type="match status" value="1"/>
</dbReference>
<dbReference type="SUPFAM" id="SSF51735">
    <property type="entry name" value="NAD(P)-binding Rossmann-fold domains"/>
    <property type="match status" value="1"/>
</dbReference>
<proteinExistence type="inferred from homology"/>
<sequence>MAKRLQGKVALITGGARGIGAAAASLFSQHGAKVLIADIRSELGNCVATEIQSESGQPVSFVECDVSSDLDMLNAVDAVVSMHGKLDIMYSNAGIAGERFEFWILSIDPQVFRKVFDVNVYGSFLAAKHAARVMVPKCSGTILFTGSAVTASYGLAPHNYTASKHAVVGLTKNLCVELGQFGIRVNCISPYVVMTPMAAEFAGCDEEAYKKRVLPDHLKLMRAEEVAEVALNMVSDESNYISGLNLLVDGGVCLKSA</sequence>
<keyword evidence="2" id="KW-0560">Oxidoreductase</keyword>
<evidence type="ECO:0000256" key="2">
    <source>
        <dbReference type="ARBA" id="ARBA00023002"/>
    </source>
</evidence>
<dbReference type="AlphaFoldDB" id="A0AAV0LJZ9"/>
<dbReference type="PANTHER" id="PTHR43180:SF99">
    <property type="entry name" value="SECOISOLARICIRESINOL DEHYDROGENASE"/>
    <property type="match status" value="1"/>
</dbReference>
<dbReference type="Proteomes" id="UP001154282">
    <property type="component" value="Unassembled WGS sequence"/>
</dbReference>
<protein>
    <submittedName>
        <fullName evidence="3">Uncharacterized protein</fullName>
    </submittedName>
</protein>
<dbReference type="FunFam" id="3.40.50.720:FF:000084">
    <property type="entry name" value="Short-chain dehydrogenase reductase"/>
    <property type="match status" value="1"/>
</dbReference>
<keyword evidence="4" id="KW-1185">Reference proteome</keyword>
<evidence type="ECO:0000313" key="3">
    <source>
        <dbReference type="EMBL" id="CAI0433423.1"/>
    </source>
</evidence>
<organism evidence="3 4">
    <name type="scientific">Linum tenue</name>
    <dbReference type="NCBI Taxonomy" id="586396"/>
    <lineage>
        <taxon>Eukaryota</taxon>
        <taxon>Viridiplantae</taxon>
        <taxon>Streptophyta</taxon>
        <taxon>Embryophyta</taxon>
        <taxon>Tracheophyta</taxon>
        <taxon>Spermatophyta</taxon>
        <taxon>Magnoliopsida</taxon>
        <taxon>eudicotyledons</taxon>
        <taxon>Gunneridae</taxon>
        <taxon>Pentapetalae</taxon>
        <taxon>rosids</taxon>
        <taxon>fabids</taxon>
        <taxon>Malpighiales</taxon>
        <taxon>Linaceae</taxon>
        <taxon>Linum</taxon>
    </lineage>
</organism>
<accession>A0AAV0LJZ9</accession>
<dbReference type="PRINTS" id="PR00081">
    <property type="entry name" value="GDHRDH"/>
</dbReference>
<comment type="similarity">
    <text evidence="1">Belongs to the short-chain dehydrogenases/reductases (SDR) family.</text>
</comment>
<evidence type="ECO:0000256" key="1">
    <source>
        <dbReference type="ARBA" id="ARBA00006484"/>
    </source>
</evidence>
<comment type="caution">
    <text evidence="3">The sequence shown here is derived from an EMBL/GenBank/DDBJ whole genome shotgun (WGS) entry which is preliminary data.</text>
</comment>
<dbReference type="Pfam" id="PF13561">
    <property type="entry name" value="adh_short_C2"/>
    <property type="match status" value="1"/>
</dbReference>
<reference evidence="3" key="1">
    <citation type="submission" date="2022-08" db="EMBL/GenBank/DDBJ databases">
        <authorList>
            <person name="Gutierrez-Valencia J."/>
        </authorList>
    </citation>
    <scope>NUCLEOTIDE SEQUENCE</scope>
</reference>
<dbReference type="PRINTS" id="PR00080">
    <property type="entry name" value="SDRFAMILY"/>
</dbReference>
<gene>
    <name evidence="3" type="ORF">LITE_LOCUS23862</name>
</gene>
<dbReference type="EMBL" id="CAMGYJ010000006">
    <property type="protein sequence ID" value="CAI0433423.1"/>
    <property type="molecule type" value="Genomic_DNA"/>
</dbReference>
<dbReference type="InterPro" id="IPR036291">
    <property type="entry name" value="NAD(P)-bd_dom_sf"/>
</dbReference>
<dbReference type="GO" id="GO:0016491">
    <property type="term" value="F:oxidoreductase activity"/>
    <property type="evidence" value="ECO:0007669"/>
    <property type="project" value="UniProtKB-KW"/>
</dbReference>
<dbReference type="Gene3D" id="3.40.50.720">
    <property type="entry name" value="NAD(P)-binding Rossmann-like Domain"/>
    <property type="match status" value="1"/>
</dbReference>
<name>A0AAV0LJZ9_9ROSI</name>
<evidence type="ECO:0000313" key="4">
    <source>
        <dbReference type="Proteomes" id="UP001154282"/>
    </source>
</evidence>
<dbReference type="InterPro" id="IPR002347">
    <property type="entry name" value="SDR_fam"/>
</dbReference>